<organism evidence="3 4">
    <name type="scientific">Nocardioides marinquilinus</name>
    <dbReference type="NCBI Taxonomy" id="1210400"/>
    <lineage>
        <taxon>Bacteria</taxon>
        <taxon>Bacillati</taxon>
        <taxon>Actinomycetota</taxon>
        <taxon>Actinomycetes</taxon>
        <taxon>Propionibacteriales</taxon>
        <taxon>Nocardioidaceae</taxon>
        <taxon>Nocardioides</taxon>
    </lineage>
</organism>
<dbReference type="InterPro" id="IPR015797">
    <property type="entry name" value="NUDIX_hydrolase-like_dom_sf"/>
</dbReference>
<name>A0ABP9PSL7_9ACTN</name>
<reference evidence="4" key="1">
    <citation type="journal article" date="2019" name="Int. J. Syst. Evol. Microbiol.">
        <title>The Global Catalogue of Microorganisms (GCM) 10K type strain sequencing project: providing services to taxonomists for standard genome sequencing and annotation.</title>
        <authorList>
            <consortium name="The Broad Institute Genomics Platform"/>
            <consortium name="The Broad Institute Genome Sequencing Center for Infectious Disease"/>
            <person name="Wu L."/>
            <person name="Ma J."/>
        </authorList>
    </citation>
    <scope>NUCLEOTIDE SEQUENCE [LARGE SCALE GENOMIC DNA]</scope>
    <source>
        <strain evidence="4">JCM 18459</strain>
    </source>
</reference>
<dbReference type="EMBL" id="BAABKG010000003">
    <property type="protein sequence ID" value="GAA5151447.1"/>
    <property type="molecule type" value="Genomic_DNA"/>
</dbReference>
<keyword evidence="1" id="KW-0812">Transmembrane</keyword>
<keyword evidence="1" id="KW-1133">Transmembrane helix</keyword>
<dbReference type="Proteomes" id="UP001500221">
    <property type="component" value="Unassembled WGS sequence"/>
</dbReference>
<comment type="caution">
    <text evidence="3">The sequence shown here is derived from an EMBL/GenBank/DDBJ whole genome shotgun (WGS) entry which is preliminary data.</text>
</comment>
<dbReference type="InterPro" id="IPR000086">
    <property type="entry name" value="NUDIX_hydrolase_dom"/>
</dbReference>
<keyword evidence="1" id="KW-0472">Membrane</keyword>
<feature type="transmembrane region" description="Helical" evidence="1">
    <location>
        <begin position="6"/>
        <end position="28"/>
    </location>
</feature>
<evidence type="ECO:0000313" key="4">
    <source>
        <dbReference type="Proteomes" id="UP001500221"/>
    </source>
</evidence>
<dbReference type="RefSeq" id="WP_345460133.1">
    <property type="nucleotide sequence ID" value="NZ_BAABKG010000003.1"/>
</dbReference>
<evidence type="ECO:0000256" key="1">
    <source>
        <dbReference type="SAM" id="Phobius"/>
    </source>
</evidence>
<keyword evidence="4" id="KW-1185">Reference proteome</keyword>
<evidence type="ECO:0000259" key="2">
    <source>
        <dbReference type="PROSITE" id="PS51462"/>
    </source>
</evidence>
<evidence type="ECO:0000313" key="3">
    <source>
        <dbReference type="EMBL" id="GAA5151447.1"/>
    </source>
</evidence>
<dbReference type="Gene3D" id="3.90.79.10">
    <property type="entry name" value="Nucleoside Triphosphate Pyrophosphohydrolase"/>
    <property type="match status" value="1"/>
</dbReference>
<feature type="domain" description="Nudix hydrolase" evidence="2">
    <location>
        <begin position="337"/>
        <end position="480"/>
    </location>
</feature>
<dbReference type="SUPFAM" id="SSF55811">
    <property type="entry name" value="Nudix"/>
    <property type="match status" value="1"/>
</dbReference>
<sequence length="586" mass="62277">MGWTDWIDVAASAVGLLIALTPVVVLVARRSDWGLRRAASSRVRLGAAAVRSTPLTDRVQRHLLDRAVEVARQSPTEPITSGLPELLRALELDAPPVSGSRAVPRPAEWPAVAEAMHDVAVEATRPGSRRLVWSWLFREETERVQAFLVALVDAVTPFVELRPVPPAVAGYTDAPDSFASFVLALTGHRVLVDAAASKARCADSVLMWHSATYLGAHDDDETFDEAHPPDKAPHCGYAPPVGSYDGPVLFTRGASLAVLPQRDGLVFVVETARSCFGLSEGAVGPPDPTTPVTWTLGGGRACKHLGSVTDADDPRAAPYEVGPLGTRIASTPQPPRTSNLTAQVAVVTRDGHVLLARRTDVVDQSPGKLTASAGGVLAPTFDVDADGLPDPVVGLNRETLEEIGLEIPREQLKPLCVYQVNADGQLVTAVLYLARVDLTADQVGDHQRVRSDTARGAYETEELVPVAIARPRDVAEALLGHVGRSDGHAMMAVLYAALALGRNRDRAADIVGAVHAAAARAESEGRGHANLLWFDETGGVRLTRNPYDLGASVLPDQLPTGVPAAWRAAWRGLHDESSARRAAATP</sequence>
<proteinExistence type="predicted"/>
<dbReference type="PROSITE" id="PS51462">
    <property type="entry name" value="NUDIX"/>
    <property type="match status" value="1"/>
</dbReference>
<protein>
    <recommendedName>
        <fullName evidence="2">Nudix hydrolase domain-containing protein</fullName>
    </recommendedName>
</protein>
<accession>A0ABP9PSL7</accession>
<gene>
    <name evidence="3" type="ORF">GCM10023340_30280</name>
</gene>